<evidence type="ECO:0000313" key="4">
    <source>
        <dbReference type="Proteomes" id="UP000439914"/>
    </source>
</evidence>
<accession>A0A6I4U9X9</accession>
<feature type="transmembrane region" description="Helical" evidence="1">
    <location>
        <begin position="27"/>
        <end position="54"/>
    </location>
</feature>
<organism evidence="3 4">
    <name type="scientific">Qipengyuania citrea</name>
    <dbReference type="NCBI Taxonomy" id="225971"/>
    <lineage>
        <taxon>Bacteria</taxon>
        <taxon>Pseudomonadati</taxon>
        <taxon>Pseudomonadota</taxon>
        <taxon>Alphaproteobacteria</taxon>
        <taxon>Sphingomonadales</taxon>
        <taxon>Erythrobacteraceae</taxon>
        <taxon>Qipengyuania</taxon>
    </lineage>
</organism>
<evidence type="ECO:0000256" key="1">
    <source>
        <dbReference type="SAM" id="Phobius"/>
    </source>
</evidence>
<reference evidence="2 5" key="2">
    <citation type="submission" date="2023-07" db="EMBL/GenBank/DDBJ databases">
        <title>Genomic Encyclopedia of Type Strains, Phase IV (KMG-IV): sequencing the most valuable type-strain genomes for metagenomic binning, comparative biology and taxonomic classification.</title>
        <authorList>
            <person name="Goeker M."/>
        </authorList>
    </citation>
    <scope>NUCLEOTIDE SEQUENCE [LARGE SCALE GENOMIC DNA]</scope>
    <source>
        <strain evidence="2 5">DSM 14432</strain>
    </source>
</reference>
<protein>
    <submittedName>
        <fullName evidence="2">Mercuric ion transport protein</fullName>
    </submittedName>
</protein>
<keyword evidence="1" id="KW-0812">Transmembrane</keyword>
<name>A0A6I4U9X9_9SPHN</name>
<comment type="caution">
    <text evidence="3">The sequence shown here is derived from an EMBL/GenBank/DDBJ whole genome shotgun (WGS) entry which is preliminary data.</text>
</comment>
<dbReference type="AlphaFoldDB" id="A0A6I4U9X9"/>
<dbReference type="RefSeq" id="WP_156787454.1">
    <property type="nucleotide sequence ID" value="NZ_JAUSWK010000002.1"/>
</dbReference>
<evidence type="ECO:0000313" key="3">
    <source>
        <dbReference type="EMBL" id="MXP34314.1"/>
    </source>
</evidence>
<dbReference type="EMBL" id="JAUSWK010000002">
    <property type="protein sequence ID" value="MDQ0565948.1"/>
    <property type="molecule type" value="Genomic_DNA"/>
</dbReference>
<evidence type="ECO:0000313" key="5">
    <source>
        <dbReference type="Proteomes" id="UP001238601"/>
    </source>
</evidence>
<dbReference type="EMBL" id="WTYG01000001">
    <property type="protein sequence ID" value="MXP34314.1"/>
    <property type="molecule type" value="Genomic_DNA"/>
</dbReference>
<sequence>MTDRVFDEIEAAQPGERVLAVSSAFTGLAALISGAACCVLPLALAAFGIGSGALGFLVPYHWPLTIAALIILTLAWVFHLRISRSCAMDNCEASSRIKTTRIVLIAATVVILISASWELFEQPLMRWIGGT</sequence>
<reference evidence="3 4" key="1">
    <citation type="submission" date="2019-12" db="EMBL/GenBank/DDBJ databases">
        <title>Genomic-based taxomic classification of the family Erythrobacteraceae.</title>
        <authorList>
            <person name="Xu L."/>
        </authorList>
    </citation>
    <scope>NUCLEOTIDE SEQUENCE [LARGE SCALE GENOMIC DNA]</scope>
    <source>
        <strain evidence="3 4">CGMCC 1.8703</strain>
    </source>
</reference>
<evidence type="ECO:0000313" key="2">
    <source>
        <dbReference type="EMBL" id="MDQ0565948.1"/>
    </source>
</evidence>
<proteinExistence type="predicted"/>
<feature type="transmembrane region" description="Helical" evidence="1">
    <location>
        <begin position="99"/>
        <end position="117"/>
    </location>
</feature>
<dbReference type="Proteomes" id="UP000439914">
    <property type="component" value="Unassembled WGS sequence"/>
</dbReference>
<keyword evidence="1" id="KW-1133">Transmembrane helix</keyword>
<keyword evidence="5" id="KW-1185">Reference proteome</keyword>
<keyword evidence="1" id="KW-0472">Membrane</keyword>
<dbReference type="Proteomes" id="UP001238601">
    <property type="component" value="Unassembled WGS sequence"/>
</dbReference>
<gene>
    <name evidence="3" type="ORF">GRI55_00855</name>
    <name evidence="2" type="ORF">QOZ97_001481</name>
</gene>
<feature type="transmembrane region" description="Helical" evidence="1">
    <location>
        <begin position="60"/>
        <end position="78"/>
    </location>
</feature>
<dbReference type="GeneID" id="93686309"/>